<dbReference type="Pfam" id="PF12796">
    <property type="entry name" value="Ank_2"/>
    <property type="match status" value="1"/>
</dbReference>
<evidence type="ECO:0000256" key="1">
    <source>
        <dbReference type="ARBA" id="ARBA00022737"/>
    </source>
</evidence>
<gene>
    <name evidence="5" type="ORF">AMS68_007734</name>
</gene>
<organism evidence="5 6">
    <name type="scientific">Peltaster fructicola</name>
    <dbReference type="NCBI Taxonomy" id="286661"/>
    <lineage>
        <taxon>Eukaryota</taxon>
        <taxon>Fungi</taxon>
        <taxon>Dikarya</taxon>
        <taxon>Ascomycota</taxon>
        <taxon>Pezizomycotina</taxon>
        <taxon>Dothideomycetes</taxon>
        <taxon>Dothideomycetes incertae sedis</taxon>
        <taxon>Peltaster</taxon>
    </lineage>
</organism>
<dbReference type="Gene3D" id="1.25.40.20">
    <property type="entry name" value="Ankyrin repeat-containing domain"/>
    <property type="match status" value="1"/>
</dbReference>
<accession>A0A6H0Y592</accession>
<dbReference type="PROSITE" id="PS50088">
    <property type="entry name" value="ANK_REPEAT"/>
    <property type="match status" value="1"/>
</dbReference>
<keyword evidence="6" id="KW-1185">Reference proteome</keyword>
<proteinExistence type="predicted"/>
<feature type="region of interest" description="Disordered" evidence="4">
    <location>
        <begin position="166"/>
        <end position="194"/>
    </location>
</feature>
<dbReference type="OrthoDB" id="10057496at2759"/>
<dbReference type="InterPro" id="IPR002110">
    <property type="entry name" value="Ankyrin_rpt"/>
</dbReference>
<dbReference type="PANTHER" id="PTHR24198">
    <property type="entry name" value="ANKYRIN REPEAT AND PROTEIN KINASE DOMAIN-CONTAINING PROTEIN"/>
    <property type="match status" value="1"/>
</dbReference>
<protein>
    <submittedName>
        <fullName evidence="5">Uncharacterized protein</fullName>
    </submittedName>
</protein>
<dbReference type="PANTHER" id="PTHR24198:SF165">
    <property type="entry name" value="ANKYRIN REPEAT-CONTAINING PROTEIN-RELATED"/>
    <property type="match status" value="1"/>
</dbReference>
<reference evidence="5 6" key="1">
    <citation type="journal article" date="2016" name="Sci. Rep.">
        <title>Peltaster fructicola genome reveals evolution from an invasive phytopathogen to an ectophytic parasite.</title>
        <authorList>
            <person name="Xu C."/>
            <person name="Chen H."/>
            <person name="Gleason M.L."/>
            <person name="Xu J.R."/>
            <person name="Liu H."/>
            <person name="Zhang R."/>
            <person name="Sun G."/>
        </authorList>
    </citation>
    <scope>NUCLEOTIDE SEQUENCE [LARGE SCALE GENOMIC DNA]</scope>
    <source>
        <strain evidence="5 6">LNHT1506</strain>
    </source>
</reference>
<dbReference type="AlphaFoldDB" id="A0A6H0Y592"/>
<dbReference type="PROSITE" id="PS50297">
    <property type="entry name" value="ANK_REP_REGION"/>
    <property type="match status" value="1"/>
</dbReference>
<dbReference type="EMBL" id="CP051143">
    <property type="protein sequence ID" value="QIX02217.1"/>
    <property type="molecule type" value="Genomic_DNA"/>
</dbReference>
<name>A0A6H0Y592_9PEZI</name>
<dbReference type="SUPFAM" id="SSF48403">
    <property type="entry name" value="Ankyrin repeat"/>
    <property type="match status" value="1"/>
</dbReference>
<keyword evidence="1" id="KW-0677">Repeat</keyword>
<dbReference type="SMART" id="SM00248">
    <property type="entry name" value="ANK"/>
    <property type="match status" value="3"/>
</dbReference>
<evidence type="ECO:0000256" key="2">
    <source>
        <dbReference type="ARBA" id="ARBA00023043"/>
    </source>
</evidence>
<dbReference type="InterPro" id="IPR036770">
    <property type="entry name" value="Ankyrin_rpt-contain_sf"/>
</dbReference>
<feature type="repeat" description="ANK" evidence="3">
    <location>
        <begin position="104"/>
        <end position="136"/>
    </location>
</feature>
<evidence type="ECO:0000256" key="4">
    <source>
        <dbReference type="SAM" id="MobiDB-lite"/>
    </source>
</evidence>
<evidence type="ECO:0000256" key="3">
    <source>
        <dbReference type="PROSITE-ProRule" id="PRU00023"/>
    </source>
</evidence>
<evidence type="ECO:0000313" key="5">
    <source>
        <dbReference type="EMBL" id="QIX02217.1"/>
    </source>
</evidence>
<dbReference type="Proteomes" id="UP000503462">
    <property type="component" value="Chromosome 5"/>
</dbReference>
<sequence length="194" mass="20773">MSDHAAGAPTLDEIDEVLYLVRVNEAEELQTYLDSLAQQYSSSVGTIIPECVDPESGNTVLHYCAANGFADLMPKLLQAVQTSHPGATNGDIPTHPFVNQQNGQGNTALHWGALNGHLPIVKQLIEARADMWVKNAAGHLAMFEAERAEKNEVVQYLLEAGGKEVENTGSEGLADVDMDSEATTLVEQEAEGSG</sequence>
<keyword evidence="2 3" id="KW-0040">ANK repeat</keyword>
<evidence type="ECO:0000313" key="6">
    <source>
        <dbReference type="Proteomes" id="UP000503462"/>
    </source>
</evidence>